<evidence type="ECO:0000256" key="1">
    <source>
        <dbReference type="ARBA" id="ARBA00001947"/>
    </source>
</evidence>
<dbReference type="KEGG" id="egl:EGR_00193"/>
<dbReference type="GO" id="GO:0006423">
    <property type="term" value="P:cysteinyl-tRNA aminoacylation"/>
    <property type="evidence" value="ECO:0007669"/>
    <property type="project" value="InterPro"/>
</dbReference>
<evidence type="ECO:0000259" key="12">
    <source>
        <dbReference type="Pfam" id="PF01406"/>
    </source>
</evidence>
<keyword evidence="9" id="KW-0030">Aminoacyl-tRNA synthetase</keyword>
<dbReference type="EMBL" id="APAU02000001">
    <property type="protein sequence ID" value="EUB64924.1"/>
    <property type="molecule type" value="Genomic_DNA"/>
</dbReference>
<dbReference type="NCBIfam" id="TIGR00435">
    <property type="entry name" value="cysS"/>
    <property type="match status" value="1"/>
</dbReference>
<name>W6VD92_ECHGR</name>
<keyword evidence="3" id="KW-0436">Ligase</keyword>
<keyword evidence="8" id="KW-0648">Protein biosynthesis</keyword>
<dbReference type="GO" id="GO:0004817">
    <property type="term" value="F:cysteine-tRNA ligase activity"/>
    <property type="evidence" value="ECO:0007669"/>
    <property type="project" value="UniProtKB-EC"/>
</dbReference>
<keyword evidence="11" id="KW-0472">Membrane</keyword>
<dbReference type="InterPro" id="IPR014729">
    <property type="entry name" value="Rossmann-like_a/b/a_fold"/>
</dbReference>
<dbReference type="Gene3D" id="3.40.50.620">
    <property type="entry name" value="HUPs"/>
    <property type="match status" value="1"/>
</dbReference>
<dbReference type="SUPFAM" id="SSF52374">
    <property type="entry name" value="Nucleotidylyl transferase"/>
    <property type="match status" value="1"/>
</dbReference>
<dbReference type="OrthoDB" id="438179at2759"/>
<evidence type="ECO:0000256" key="9">
    <source>
        <dbReference type="ARBA" id="ARBA00023146"/>
    </source>
</evidence>
<dbReference type="PANTHER" id="PTHR10890:SF3">
    <property type="entry name" value="CYSTEINE--TRNA LIGASE, CYTOPLASMIC"/>
    <property type="match status" value="1"/>
</dbReference>
<dbReference type="RefSeq" id="XP_024356120.1">
    <property type="nucleotide sequence ID" value="XM_024489442.1"/>
</dbReference>
<keyword evidence="14" id="KW-1185">Reference proteome</keyword>
<evidence type="ECO:0000313" key="14">
    <source>
        <dbReference type="Proteomes" id="UP000019149"/>
    </source>
</evidence>
<feature type="domain" description="tRNA synthetases class I catalytic" evidence="12">
    <location>
        <begin position="122"/>
        <end position="528"/>
    </location>
</feature>
<dbReference type="CTD" id="36335908"/>
<evidence type="ECO:0000256" key="10">
    <source>
        <dbReference type="ARBA" id="ARBA00031499"/>
    </source>
</evidence>
<evidence type="ECO:0000256" key="4">
    <source>
        <dbReference type="ARBA" id="ARBA00022723"/>
    </source>
</evidence>
<organism evidence="13 14">
    <name type="scientific">Echinococcus granulosus</name>
    <name type="common">Hydatid tapeworm</name>
    <dbReference type="NCBI Taxonomy" id="6210"/>
    <lineage>
        <taxon>Eukaryota</taxon>
        <taxon>Metazoa</taxon>
        <taxon>Spiralia</taxon>
        <taxon>Lophotrochozoa</taxon>
        <taxon>Platyhelminthes</taxon>
        <taxon>Cestoda</taxon>
        <taxon>Eucestoda</taxon>
        <taxon>Cyclophyllidea</taxon>
        <taxon>Taeniidae</taxon>
        <taxon>Echinococcus</taxon>
        <taxon>Echinococcus granulosus group</taxon>
    </lineage>
</organism>
<evidence type="ECO:0000256" key="3">
    <source>
        <dbReference type="ARBA" id="ARBA00022598"/>
    </source>
</evidence>
<evidence type="ECO:0000256" key="11">
    <source>
        <dbReference type="SAM" id="Phobius"/>
    </source>
</evidence>
<evidence type="ECO:0000256" key="6">
    <source>
        <dbReference type="ARBA" id="ARBA00022833"/>
    </source>
</evidence>
<protein>
    <recommendedName>
        <fullName evidence="2">cysteine--tRNA ligase</fullName>
        <ecNumber evidence="2">6.1.1.16</ecNumber>
    </recommendedName>
    <alternativeName>
        <fullName evidence="10">Cysteinyl-tRNA synthetase</fullName>
    </alternativeName>
</protein>
<reference evidence="13 14" key="1">
    <citation type="journal article" date="2013" name="Nat. Genet.">
        <title>The genome of the hydatid tapeworm Echinococcus granulosus.</title>
        <authorList>
            <person name="Zheng H."/>
            <person name="Zhang W."/>
            <person name="Zhang L."/>
            <person name="Zhang Z."/>
            <person name="Li J."/>
            <person name="Lu G."/>
            <person name="Zhu Y."/>
            <person name="Wang Y."/>
            <person name="Huang Y."/>
            <person name="Liu J."/>
            <person name="Kang H."/>
            <person name="Chen J."/>
            <person name="Wang L."/>
            <person name="Chen A."/>
            <person name="Yu S."/>
            <person name="Gao Z."/>
            <person name="Jin L."/>
            <person name="Gu W."/>
            <person name="Wang Z."/>
            <person name="Zhao L."/>
            <person name="Shi B."/>
            <person name="Wen H."/>
            <person name="Lin R."/>
            <person name="Jones M.K."/>
            <person name="Brejova B."/>
            <person name="Vinar T."/>
            <person name="Zhao G."/>
            <person name="McManus D.P."/>
            <person name="Chen Z."/>
            <person name="Zhou Y."/>
            <person name="Wang S."/>
        </authorList>
    </citation>
    <scope>NUCLEOTIDE SEQUENCE [LARGE SCALE GENOMIC DNA]</scope>
</reference>
<dbReference type="CDD" id="cd00672">
    <property type="entry name" value="CysRS_core"/>
    <property type="match status" value="1"/>
</dbReference>
<keyword evidence="5" id="KW-0547">Nucleotide-binding</keyword>
<dbReference type="PANTHER" id="PTHR10890">
    <property type="entry name" value="CYSTEINYL-TRNA SYNTHETASE"/>
    <property type="match status" value="1"/>
</dbReference>
<dbReference type="AlphaFoldDB" id="W6VD92"/>
<dbReference type="HAMAP" id="MF_00041">
    <property type="entry name" value="Cys_tRNA_synth"/>
    <property type="match status" value="1"/>
</dbReference>
<dbReference type="GO" id="GO:0005524">
    <property type="term" value="F:ATP binding"/>
    <property type="evidence" value="ECO:0007669"/>
    <property type="project" value="UniProtKB-KW"/>
</dbReference>
<dbReference type="GO" id="GO:0046872">
    <property type="term" value="F:metal ion binding"/>
    <property type="evidence" value="ECO:0007669"/>
    <property type="project" value="UniProtKB-KW"/>
</dbReference>
<dbReference type="OMA" id="YEGLGWA"/>
<proteinExistence type="inferred from homology"/>
<sequence>MKPGVEEREAEPATPSLRLTTFNADFNSENAAEPPLCLMLFNARIFIGFLACFVCAIHFYHYKLVSPGLVVVVLQYLVFCQQLGVMDKRVAPEWKMPVPEVKVDLPPLKLYNSLSNSKVAFVPKRGKDVTWYCCGPTVYDSSHMGHARSYISFDIIRRVLVDYFGFNVKYVMNITDIDDKVGFSILFCYSVDQIIKKARQNYLIESYFKCASSFSQVKEDIRAAVKLLEAKSKTHPEPDQREYLKREVSRIRTLLTSRTSVMGMLTGAQDALAAYLDAKHGSSISDYEIFEALPRRMEEEFRDDMRSLNVLEADKLTRVSEYIEPIIAYIERIIYNGFAYAVESGSVYFNTKKFAETEGHFYAKLVPTAYGDAAKLASGEGDLSTTEAEKRNFSDFALWKASKPGEPAWPSPWGRGRPGWHIECSVMASDTIGESVDIHTGGVDLKFPHHDNELAQAEAYFGHSHWVSYFLHAGHLTISGCKMSKSLKNFITVRDALKQHSARELRFAFLLHSWRDTLDYGVDTMNQAIAFNKTITDFLFNVSHTLRLLSSSKYATTMDLPDNQDLSNALSTAEKEVFEALCDSIDTKRAMLAIRELINASNQVECAQPLVSGSMHLLPRAQQCYALAAFILRLLCVFGAADRTALADAWVASYHSSPSVNGNPWPISRDYVVKAASKPLWVSMVAPKKETLAAAFHGTALACKQFVREVHDVASNARDVAALLSNFETTLKRDFNLDLNNMSNDANAVFDTALKQALGECATLKRVQMGEVEALETEAWPVVARLLYATADLRQGVRLLAQSGGPLKVQLLTTCDRLRDDYLPVHGIRLQDRADIATDKADLPAIGLVEAKLLTTERREKAERAAEKAAAKAIRLLAKMEAGKQPPSEMFRSQIDKFSAFDEKGMPTHDATGKEISKSQLKKLQKMYDAQAKRHEDYLASLDS</sequence>
<keyword evidence="6" id="KW-0862">Zinc</keyword>
<dbReference type="InterPro" id="IPR024909">
    <property type="entry name" value="Cys-tRNA/MSH_ligase"/>
</dbReference>
<evidence type="ECO:0000256" key="2">
    <source>
        <dbReference type="ARBA" id="ARBA00012832"/>
    </source>
</evidence>
<dbReference type="GeneID" id="36335908"/>
<keyword evidence="7" id="KW-0067">ATP-binding</keyword>
<dbReference type="Proteomes" id="UP000019149">
    <property type="component" value="Unassembled WGS sequence"/>
</dbReference>
<accession>W6VD92</accession>
<evidence type="ECO:0000313" key="13">
    <source>
        <dbReference type="EMBL" id="EUB64924.1"/>
    </source>
</evidence>
<evidence type="ECO:0000256" key="7">
    <source>
        <dbReference type="ARBA" id="ARBA00022840"/>
    </source>
</evidence>
<gene>
    <name evidence="13" type="ORF">EGR_00193</name>
</gene>
<dbReference type="Pfam" id="PF01406">
    <property type="entry name" value="tRNA-synt_1e"/>
    <property type="match status" value="1"/>
</dbReference>
<dbReference type="EC" id="6.1.1.16" evidence="2"/>
<dbReference type="GO" id="GO:0005737">
    <property type="term" value="C:cytoplasm"/>
    <property type="evidence" value="ECO:0007669"/>
    <property type="project" value="TreeGrafter"/>
</dbReference>
<dbReference type="STRING" id="6210.W6VD92"/>
<keyword evidence="11" id="KW-1133">Transmembrane helix</keyword>
<keyword evidence="4" id="KW-0479">Metal-binding</keyword>
<comment type="cofactor">
    <cofactor evidence="1">
        <name>Zn(2+)</name>
        <dbReference type="ChEBI" id="CHEBI:29105"/>
    </cofactor>
</comment>
<comment type="caution">
    <text evidence="13">The sequence shown here is derived from an EMBL/GenBank/DDBJ whole genome shotgun (WGS) entry which is preliminary data.</text>
</comment>
<evidence type="ECO:0000256" key="8">
    <source>
        <dbReference type="ARBA" id="ARBA00022917"/>
    </source>
</evidence>
<dbReference type="PRINTS" id="PR00983">
    <property type="entry name" value="TRNASYNTHCYS"/>
</dbReference>
<evidence type="ECO:0000256" key="5">
    <source>
        <dbReference type="ARBA" id="ARBA00022741"/>
    </source>
</evidence>
<dbReference type="InterPro" id="IPR032678">
    <property type="entry name" value="tRNA-synt_1_cat_dom"/>
</dbReference>
<feature type="transmembrane region" description="Helical" evidence="11">
    <location>
        <begin position="45"/>
        <end position="62"/>
    </location>
</feature>
<keyword evidence="11" id="KW-0812">Transmembrane</keyword>
<dbReference type="InterPro" id="IPR015803">
    <property type="entry name" value="Cys-tRNA-ligase"/>
</dbReference>